<keyword evidence="3" id="KW-1015">Disulfide bond</keyword>
<keyword evidence="11" id="KW-1185">Reference proteome</keyword>
<keyword evidence="2 7" id="KW-0472">Membrane</keyword>
<evidence type="ECO:0000256" key="4">
    <source>
        <dbReference type="ARBA" id="ARBA00023180"/>
    </source>
</evidence>
<dbReference type="EMBL" id="JARPUR010000004">
    <property type="protein sequence ID" value="KAK4878773.1"/>
    <property type="molecule type" value="Genomic_DNA"/>
</dbReference>
<keyword evidence="5" id="KW-0393">Immunoglobulin domain</keyword>
<feature type="domain" description="Ig-like" evidence="9">
    <location>
        <begin position="125"/>
        <end position="228"/>
    </location>
</feature>
<evidence type="ECO:0000259" key="9">
    <source>
        <dbReference type="PROSITE" id="PS50835"/>
    </source>
</evidence>
<protein>
    <recommendedName>
        <fullName evidence="9">Ig-like domain-containing protein</fullName>
    </recommendedName>
</protein>
<evidence type="ECO:0000256" key="6">
    <source>
        <dbReference type="SAM" id="MobiDB-lite"/>
    </source>
</evidence>
<dbReference type="GO" id="GO:0098609">
    <property type="term" value="P:cell-cell adhesion"/>
    <property type="evidence" value="ECO:0007669"/>
    <property type="project" value="TreeGrafter"/>
</dbReference>
<evidence type="ECO:0000256" key="1">
    <source>
        <dbReference type="ARBA" id="ARBA00004479"/>
    </source>
</evidence>
<accession>A0AAN7SNN8</accession>
<feature type="region of interest" description="Disordered" evidence="6">
    <location>
        <begin position="420"/>
        <end position="446"/>
    </location>
</feature>
<dbReference type="InterPro" id="IPR036179">
    <property type="entry name" value="Ig-like_dom_sf"/>
</dbReference>
<organism evidence="10 11">
    <name type="scientific">Aquatica leii</name>
    <dbReference type="NCBI Taxonomy" id="1421715"/>
    <lineage>
        <taxon>Eukaryota</taxon>
        <taxon>Metazoa</taxon>
        <taxon>Ecdysozoa</taxon>
        <taxon>Arthropoda</taxon>
        <taxon>Hexapoda</taxon>
        <taxon>Insecta</taxon>
        <taxon>Pterygota</taxon>
        <taxon>Neoptera</taxon>
        <taxon>Endopterygota</taxon>
        <taxon>Coleoptera</taxon>
        <taxon>Polyphaga</taxon>
        <taxon>Elateriformia</taxon>
        <taxon>Elateroidea</taxon>
        <taxon>Lampyridae</taxon>
        <taxon>Luciolinae</taxon>
        <taxon>Aquatica</taxon>
    </lineage>
</organism>
<dbReference type="PANTHER" id="PTHR11640">
    <property type="entry name" value="NEPHRIN"/>
    <property type="match status" value="1"/>
</dbReference>
<feature type="signal peptide" evidence="8">
    <location>
        <begin position="1"/>
        <end position="17"/>
    </location>
</feature>
<dbReference type="PROSITE" id="PS50835">
    <property type="entry name" value="IG_LIKE"/>
    <property type="match status" value="1"/>
</dbReference>
<keyword evidence="8" id="KW-0732">Signal</keyword>
<evidence type="ECO:0000313" key="11">
    <source>
        <dbReference type="Proteomes" id="UP001353858"/>
    </source>
</evidence>
<dbReference type="InterPro" id="IPR051275">
    <property type="entry name" value="Cell_adhesion_signaling"/>
</dbReference>
<dbReference type="AlphaFoldDB" id="A0AAN7SNN8"/>
<dbReference type="GO" id="GO:0005911">
    <property type="term" value="C:cell-cell junction"/>
    <property type="evidence" value="ECO:0007669"/>
    <property type="project" value="TreeGrafter"/>
</dbReference>
<sequence length="496" mass="55140">MLLATWLGLFFIKGCLAVFVEVTPKEVLALPYQNVTFLCKVAVPIQYCRMEVPGMTPLNLKPNSPPYQGVGYHGSGLQAGQCGITIDNVKDVNNGIIKCTLGVTTEPQESSAIMHLVVAKPPRSPELEILQNSDYWAYKVGDVIHATCTVRDGRPVANLSWYLDDELLPNSVLSPPMIISGTQEELQTVYQNLTKKLQSTDNGRSLKCVSNHPAITSNNFAYRQLNVTYPPIPQSNPIDKFGYILGKDGIISLIVEANPKPHLEWIIRDQVIKAGGHDSTGRIKAEELRDLGRGLYEAVLIIADIQKHDTETQYILKVYNDMGNYDYVILISTSAEPEDLELGVLSIIGIVIAVLILLLIVFLVIFARVTGRWCFSGAGVRNRHMGESSDTESVEVRPKNLLVLPNLNFASLFKKKDKPLEDEERPKSAETVETKIPLDETDKTQDGKEGIVYAELDLVNPNLKPLVKNYDDKTEYAEIVYAQKDNDEAEKNDNKA</sequence>
<dbReference type="InterPro" id="IPR013783">
    <property type="entry name" value="Ig-like_fold"/>
</dbReference>
<evidence type="ECO:0000256" key="3">
    <source>
        <dbReference type="ARBA" id="ARBA00023157"/>
    </source>
</evidence>
<evidence type="ECO:0000256" key="8">
    <source>
        <dbReference type="SAM" id="SignalP"/>
    </source>
</evidence>
<dbReference type="Pfam" id="PF08205">
    <property type="entry name" value="C2-set_2"/>
    <property type="match status" value="1"/>
</dbReference>
<dbReference type="PANTHER" id="PTHR11640:SF164">
    <property type="entry name" value="MAM DOMAIN-CONTAINING GLYCOSYLPHOSPHATIDYLINOSITOL ANCHOR PROTEIN 1"/>
    <property type="match status" value="1"/>
</dbReference>
<dbReference type="InterPro" id="IPR013162">
    <property type="entry name" value="CD80_C2-set"/>
</dbReference>
<dbReference type="GO" id="GO:0005886">
    <property type="term" value="C:plasma membrane"/>
    <property type="evidence" value="ECO:0007669"/>
    <property type="project" value="TreeGrafter"/>
</dbReference>
<feature type="compositionally biased region" description="Basic and acidic residues" evidence="6">
    <location>
        <begin position="424"/>
        <end position="446"/>
    </location>
</feature>
<evidence type="ECO:0000313" key="10">
    <source>
        <dbReference type="EMBL" id="KAK4878773.1"/>
    </source>
</evidence>
<name>A0AAN7SNN8_9COLE</name>
<comment type="subcellular location">
    <subcellularLocation>
        <location evidence="1">Membrane</location>
        <topology evidence="1">Single-pass type I membrane protein</topology>
    </subcellularLocation>
</comment>
<dbReference type="SUPFAM" id="SSF48726">
    <property type="entry name" value="Immunoglobulin"/>
    <property type="match status" value="1"/>
</dbReference>
<feature type="chain" id="PRO_5042849943" description="Ig-like domain-containing protein" evidence="8">
    <location>
        <begin position="18"/>
        <end position="496"/>
    </location>
</feature>
<dbReference type="Gene3D" id="2.60.40.10">
    <property type="entry name" value="Immunoglobulins"/>
    <property type="match status" value="2"/>
</dbReference>
<dbReference type="InterPro" id="IPR007110">
    <property type="entry name" value="Ig-like_dom"/>
</dbReference>
<keyword evidence="7" id="KW-1133">Transmembrane helix</keyword>
<gene>
    <name evidence="10" type="ORF">RN001_011279</name>
</gene>
<keyword evidence="7" id="KW-0812">Transmembrane</keyword>
<feature type="transmembrane region" description="Helical" evidence="7">
    <location>
        <begin position="342"/>
        <end position="366"/>
    </location>
</feature>
<proteinExistence type="predicted"/>
<reference evidence="11" key="1">
    <citation type="submission" date="2023-01" db="EMBL/GenBank/DDBJ databases">
        <title>Key to firefly adult light organ development and bioluminescence: homeobox transcription factors regulate luciferase expression and transportation to peroxisome.</title>
        <authorList>
            <person name="Fu X."/>
        </authorList>
    </citation>
    <scope>NUCLEOTIDE SEQUENCE [LARGE SCALE GENOMIC DNA]</scope>
</reference>
<dbReference type="Proteomes" id="UP001353858">
    <property type="component" value="Unassembled WGS sequence"/>
</dbReference>
<evidence type="ECO:0000256" key="7">
    <source>
        <dbReference type="SAM" id="Phobius"/>
    </source>
</evidence>
<evidence type="ECO:0000256" key="2">
    <source>
        <dbReference type="ARBA" id="ARBA00023136"/>
    </source>
</evidence>
<evidence type="ECO:0000256" key="5">
    <source>
        <dbReference type="ARBA" id="ARBA00023319"/>
    </source>
</evidence>
<comment type="caution">
    <text evidence="10">The sequence shown here is derived from an EMBL/GenBank/DDBJ whole genome shotgun (WGS) entry which is preliminary data.</text>
</comment>
<dbReference type="GO" id="GO:0050839">
    <property type="term" value="F:cell adhesion molecule binding"/>
    <property type="evidence" value="ECO:0007669"/>
    <property type="project" value="TreeGrafter"/>
</dbReference>
<keyword evidence="4" id="KW-0325">Glycoprotein</keyword>